<dbReference type="AlphaFoldDB" id="A0AAV5J034"/>
<dbReference type="GO" id="GO:0000166">
    <property type="term" value="F:nucleotide binding"/>
    <property type="evidence" value="ECO:0007669"/>
    <property type="project" value="UniProtKB-KW"/>
</dbReference>
<comment type="caution">
    <text evidence="5">The sequence shown here is derived from an EMBL/GenBank/DDBJ whole genome shotgun (WGS) entry which is preliminary data.</text>
</comment>
<dbReference type="PANTHER" id="PTHR47186:SF3">
    <property type="entry name" value="OS09G0267800 PROTEIN"/>
    <property type="match status" value="1"/>
</dbReference>
<reference evidence="5 6" key="1">
    <citation type="journal article" date="2021" name="Commun. Biol.">
        <title>The genome of Shorea leprosula (Dipterocarpaceae) highlights the ecological relevance of drought in aseasonal tropical rainforests.</title>
        <authorList>
            <person name="Ng K.K.S."/>
            <person name="Kobayashi M.J."/>
            <person name="Fawcett J.A."/>
            <person name="Hatakeyama M."/>
            <person name="Paape T."/>
            <person name="Ng C.H."/>
            <person name="Ang C.C."/>
            <person name="Tnah L.H."/>
            <person name="Lee C.T."/>
            <person name="Nishiyama T."/>
            <person name="Sese J."/>
            <person name="O'Brien M.J."/>
            <person name="Copetti D."/>
            <person name="Mohd Noor M.I."/>
            <person name="Ong R.C."/>
            <person name="Putra M."/>
            <person name="Sireger I.Z."/>
            <person name="Indrioko S."/>
            <person name="Kosugi Y."/>
            <person name="Izuno A."/>
            <person name="Isagi Y."/>
            <person name="Lee S.L."/>
            <person name="Shimizu K.K."/>
        </authorList>
    </citation>
    <scope>NUCLEOTIDE SEQUENCE [LARGE SCALE GENOMIC DNA]</scope>
    <source>
        <strain evidence="5">214</strain>
    </source>
</reference>
<dbReference type="Pfam" id="PF18052">
    <property type="entry name" value="Rx_N"/>
    <property type="match status" value="1"/>
</dbReference>
<evidence type="ECO:0000256" key="3">
    <source>
        <dbReference type="ARBA" id="ARBA00022821"/>
    </source>
</evidence>
<keyword evidence="2" id="KW-0547">Nucleotide-binding</keyword>
<evidence type="ECO:0000313" key="5">
    <source>
        <dbReference type="EMBL" id="GKV07973.1"/>
    </source>
</evidence>
<dbReference type="Gene3D" id="1.20.5.4130">
    <property type="match status" value="1"/>
</dbReference>
<proteinExistence type="predicted"/>
<name>A0AAV5J034_9ROSI</name>
<evidence type="ECO:0000256" key="2">
    <source>
        <dbReference type="ARBA" id="ARBA00022741"/>
    </source>
</evidence>
<dbReference type="SUPFAM" id="SSF52047">
    <property type="entry name" value="RNI-like"/>
    <property type="match status" value="1"/>
</dbReference>
<sequence length="328" mass="38214">MRGIVETTHRVGEEVRKQDANLKSIKLLLDDAERKDMIDEGVKLLLDQFKEACLNMEDALDEWRTVILEVQITAVKSAYFLPRKVINGRLDEIVKEKNIYQLTCNDNSQMELVGQEYFDILASRSFLEHIEMDYAVAFTTEALRSFFKQSRRLRLLDFSCSKGPWTGDILEAVGELTYLRLYGWGVNRKPPETFSRLYSLQHLDLVGSDNLERLSDGIGNLINLRQVQGMIVRADRNDPEEFSTGDLANLNKLLLLFMTVVGNDIDKLETRKVKLEKLHELRMYVAGHVEEDDILEVINQTLVPTFMRSYDYWFYPTRERNNSFLFFF</sequence>
<dbReference type="PANTHER" id="PTHR47186">
    <property type="entry name" value="LEUCINE-RICH REPEAT-CONTAINING PROTEIN 57"/>
    <property type="match status" value="1"/>
</dbReference>
<dbReference type="EMBL" id="BPVZ01000028">
    <property type="protein sequence ID" value="GKV07973.1"/>
    <property type="molecule type" value="Genomic_DNA"/>
</dbReference>
<dbReference type="InterPro" id="IPR032675">
    <property type="entry name" value="LRR_dom_sf"/>
</dbReference>
<evidence type="ECO:0000313" key="6">
    <source>
        <dbReference type="Proteomes" id="UP001054252"/>
    </source>
</evidence>
<feature type="domain" description="Disease resistance N-terminal" evidence="4">
    <location>
        <begin position="9"/>
        <end position="70"/>
    </location>
</feature>
<dbReference type="Gene3D" id="3.80.10.10">
    <property type="entry name" value="Ribonuclease Inhibitor"/>
    <property type="match status" value="1"/>
</dbReference>
<evidence type="ECO:0000256" key="1">
    <source>
        <dbReference type="ARBA" id="ARBA00022737"/>
    </source>
</evidence>
<evidence type="ECO:0000259" key="4">
    <source>
        <dbReference type="Pfam" id="PF18052"/>
    </source>
</evidence>
<gene>
    <name evidence="5" type="ORF">SLEP1_g19667</name>
</gene>
<keyword evidence="6" id="KW-1185">Reference proteome</keyword>
<keyword evidence="3" id="KW-0611">Plant defense</keyword>
<keyword evidence="1" id="KW-0677">Repeat</keyword>
<dbReference type="Proteomes" id="UP001054252">
    <property type="component" value="Unassembled WGS sequence"/>
</dbReference>
<accession>A0AAV5J034</accession>
<dbReference type="GO" id="GO:0006952">
    <property type="term" value="P:defense response"/>
    <property type="evidence" value="ECO:0007669"/>
    <property type="project" value="UniProtKB-KW"/>
</dbReference>
<organism evidence="5 6">
    <name type="scientific">Rubroshorea leprosula</name>
    <dbReference type="NCBI Taxonomy" id="152421"/>
    <lineage>
        <taxon>Eukaryota</taxon>
        <taxon>Viridiplantae</taxon>
        <taxon>Streptophyta</taxon>
        <taxon>Embryophyta</taxon>
        <taxon>Tracheophyta</taxon>
        <taxon>Spermatophyta</taxon>
        <taxon>Magnoliopsida</taxon>
        <taxon>eudicotyledons</taxon>
        <taxon>Gunneridae</taxon>
        <taxon>Pentapetalae</taxon>
        <taxon>rosids</taxon>
        <taxon>malvids</taxon>
        <taxon>Malvales</taxon>
        <taxon>Dipterocarpaceae</taxon>
        <taxon>Rubroshorea</taxon>
    </lineage>
</organism>
<dbReference type="InterPro" id="IPR041118">
    <property type="entry name" value="Rx_N"/>
</dbReference>
<protein>
    <recommendedName>
        <fullName evidence="4">Disease resistance N-terminal domain-containing protein</fullName>
    </recommendedName>
</protein>